<proteinExistence type="predicted"/>
<dbReference type="Pfam" id="PF13920">
    <property type="entry name" value="zf-C3HC4_3"/>
    <property type="match status" value="1"/>
</dbReference>
<keyword evidence="1" id="KW-0479">Metal-binding</keyword>
<gene>
    <name evidence="7" type="primary">LOC105174554</name>
</gene>
<dbReference type="PROSITE" id="PS50089">
    <property type="entry name" value="ZF_RING_2"/>
    <property type="match status" value="1"/>
</dbReference>
<evidence type="ECO:0000256" key="1">
    <source>
        <dbReference type="ARBA" id="ARBA00022723"/>
    </source>
</evidence>
<dbReference type="SMART" id="SM00184">
    <property type="entry name" value="RING"/>
    <property type="match status" value="1"/>
</dbReference>
<dbReference type="PROSITE" id="PS00518">
    <property type="entry name" value="ZF_RING_1"/>
    <property type="match status" value="1"/>
</dbReference>
<keyword evidence="2 4" id="KW-0863">Zinc-finger</keyword>
<dbReference type="InterPro" id="IPR013083">
    <property type="entry name" value="Znf_RING/FYVE/PHD"/>
</dbReference>
<protein>
    <submittedName>
        <fullName evidence="7">E3 ubiquitin-protein ligase RNF8 isoform X2</fullName>
    </submittedName>
</protein>
<dbReference type="PANTHER" id="PTHR15315">
    <property type="entry name" value="RING FINGER PROTEIN 41, 151"/>
    <property type="match status" value="1"/>
</dbReference>
<dbReference type="GO" id="GO:0016567">
    <property type="term" value="P:protein ubiquitination"/>
    <property type="evidence" value="ECO:0007669"/>
    <property type="project" value="TreeGrafter"/>
</dbReference>
<name>A0A6I9UAY2_SESIN</name>
<organism evidence="6 7">
    <name type="scientific">Sesamum indicum</name>
    <name type="common">Oriental sesame</name>
    <name type="synonym">Sesamum orientale</name>
    <dbReference type="NCBI Taxonomy" id="4182"/>
    <lineage>
        <taxon>Eukaryota</taxon>
        <taxon>Viridiplantae</taxon>
        <taxon>Streptophyta</taxon>
        <taxon>Embryophyta</taxon>
        <taxon>Tracheophyta</taxon>
        <taxon>Spermatophyta</taxon>
        <taxon>Magnoliopsida</taxon>
        <taxon>eudicotyledons</taxon>
        <taxon>Gunneridae</taxon>
        <taxon>Pentapetalae</taxon>
        <taxon>asterids</taxon>
        <taxon>lamiids</taxon>
        <taxon>Lamiales</taxon>
        <taxon>Pedaliaceae</taxon>
        <taxon>Sesamum</taxon>
    </lineage>
</organism>
<dbReference type="GO" id="GO:0008270">
    <property type="term" value="F:zinc ion binding"/>
    <property type="evidence" value="ECO:0007669"/>
    <property type="project" value="UniProtKB-KW"/>
</dbReference>
<evidence type="ECO:0000256" key="3">
    <source>
        <dbReference type="ARBA" id="ARBA00022833"/>
    </source>
</evidence>
<reference evidence="7" key="1">
    <citation type="submission" date="2025-08" db="UniProtKB">
        <authorList>
            <consortium name="RefSeq"/>
        </authorList>
    </citation>
    <scope>IDENTIFICATION</scope>
</reference>
<evidence type="ECO:0000256" key="2">
    <source>
        <dbReference type="ARBA" id="ARBA00022771"/>
    </source>
</evidence>
<dbReference type="Gene3D" id="3.30.40.10">
    <property type="entry name" value="Zinc/RING finger domain, C3HC4 (zinc finger)"/>
    <property type="match status" value="1"/>
</dbReference>
<dbReference type="AlphaFoldDB" id="A0A6I9UAY2"/>
<dbReference type="OrthoDB" id="1630758at2759"/>
<sequence>MRLSYSPCAHIFLFLVQWTDCHLAGALGLIRILIYKAYEDGKTTMSIHERKASIREFYGVIFPSLLQLHSGISDAEERKQKEICATKYRRRDEMEKGKLSEIEIEREEECGICMEMNTKVVLPSCTHSLCMRCYRNWRARSQSCPFCRDSLKRVNSGELWIYTSNSDIIDLSAFARENLKRLFMYVAKLPLIVPDPMVVSYDPHFR</sequence>
<dbReference type="GO" id="GO:0005829">
    <property type="term" value="C:cytosol"/>
    <property type="evidence" value="ECO:0007669"/>
    <property type="project" value="TreeGrafter"/>
</dbReference>
<dbReference type="InterPro" id="IPR017907">
    <property type="entry name" value="Znf_RING_CS"/>
</dbReference>
<dbReference type="GeneID" id="105174554"/>
<evidence type="ECO:0000313" key="6">
    <source>
        <dbReference type="Proteomes" id="UP000504604"/>
    </source>
</evidence>
<evidence type="ECO:0000259" key="5">
    <source>
        <dbReference type="PROSITE" id="PS50089"/>
    </source>
</evidence>
<dbReference type="GO" id="GO:0061630">
    <property type="term" value="F:ubiquitin protein ligase activity"/>
    <property type="evidence" value="ECO:0007669"/>
    <property type="project" value="TreeGrafter"/>
</dbReference>
<dbReference type="SUPFAM" id="SSF57850">
    <property type="entry name" value="RING/U-box"/>
    <property type="match status" value="1"/>
</dbReference>
<keyword evidence="3" id="KW-0862">Zinc</keyword>
<dbReference type="FunFam" id="3.30.40.10:FF:000660">
    <property type="entry name" value="RING/U-box superfamily protein"/>
    <property type="match status" value="1"/>
</dbReference>
<evidence type="ECO:0000313" key="7">
    <source>
        <dbReference type="RefSeq" id="XP_011094999.1"/>
    </source>
</evidence>
<dbReference type="Proteomes" id="UP000504604">
    <property type="component" value="Linkage group LG11"/>
</dbReference>
<dbReference type="InterPro" id="IPR001841">
    <property type="entry name" value="Znf_RING"/>
</dbReference>
<dbReference type="RefSeq" id="XP_011094999.1">
    <property type="nucleotide sequence ID" value="XM_011096697.2"/>
</dbReference>
<feature type="domain" description="RING-type" evidence="5">
    <location>
        <begin position="110"/>
        <end position="148"/>
    </location>
</feature>
<evidence type="ECO:0000256" key="4">
    <source>
        <dbReference type="PROSITE-ProRule" id="PRU00175"/>
    </source>
</evidence>
<dbReference type="PANTHER" id="PTHR15315:SF31">
    <property type="entry name" value="E3 UBIQUITIN-PROTEIN LIGASE AIRP2"/>
    <property type="match status" value="1"/>
</dbReference>
<accession>A0A6I9UAY2</accession>
<keyword evidence="6" id="KW-1185">Reference proteome</keyword>